<proteinExistence type="predicted"/>
<dbReference type="InterPro" id="IPR008266">
    <property type="entry name" value="Tyr_kinase_AS"/>
</dbReference>
<dbReference type="AlphaFoldDB" id="A0AAE1NKE7"/>
<dbReference type="Proteomes" id="UP001292094">
    <property type="component" value="Unassembled WGS sequence"/>
</dbReference>
<dbReference type="InterPro" id="IPR011009">
    <property type="entry name" value="Kinase-like_dom_sf"/>
</dbReference>
<gene>
    <name evidence="3" type="ORF">Pmani_036789</name>
</gene>
<evidence type="ECO:0000313" key="4">
    <source>
        <dbReference type="Proteomes" id="UP001292094"/>
    </source>
</evidence>
<reference evidence="3" key="1">
    <citation type="submission" date="2023-11" db="EMBL/GenBank/DDBJ databases">
        <title>Genome assemblies of two species of porcelain crab, Petrolisthes cinctipes and Petrolisthes manimaculis (Anomura: Porcellanidae).</title>
        <authorList>
            <person name="Angst P."/>
        </authorList>
    </citation>
    <scope>NUCLEOTIDE SEQUENCE</scope>
    <source>
        <strain evidence="3">PB745_02</strain>
        <tissue evidence="3">Gill</tissue>
    </source>
</reference>
<feature type="compositionally biased region" description="Low complexity" evidence="1">
    <location>
        <begin position="376"/>
        <end position="387"/>
    </location>
</feature>
<comment type="caution">
    <text evidence="3">The sequence shown here is derived from an EMBL/GenBank/DDBJ whole genome shotgun (WGS) entry which is preliminary data.</text>
</comment>
<accession>A0AAE1NKE7</accession>
<name>A0AAE1NKE7_9EUCA</name>
<evidence type="ECO:0000259" key="2">
    <source>
        <dbReference type="PROSITE" id="PS50011"/>
    </source>
</evidence>
<feature type="domain" description="Protein kinase" evidence="2">
    <location>
        <begin position="27"/>
        <end position="292"/>
    </location>
</feature>
<dbReference type="PROSITE" id="PS50011">
    <property type="entry name" value="PROTEIN_KINASE_DOM"/>
    <property type="match status" value="1"/>
</dbReference>
<dbReference type="PROSITE" id="PS00109">
    <property type="entry name" value="PROTEIN_KINASE_TYR"/>
    <property type="match status" value="1"/>
</dbReference>
<sequence length="462" mass="52451">MEPDPDNAGFHDIRMYELPRLEVERQFLEVRLLASGWYTKVFVARRCTGGDRVVLKCVQKGTTSQEDFFREFHYNYQLSPHPNIVKCFFTPFVTRTSYVFALEVAPYGDLSQYLRRGGIGESAGKRVGVQVGAALGFLHGKGLVHRDVTPENILVFDSQLQKVKLGDFGRTRRAGRDEDGGRVGLVAAWVPPEVRQAGGETICTGAWQDVWGLGVLLVTCLAGRPPWSTAHNSDPQYRWWEAWATRDTTSPPTRFRCFTPRLLRLLRRLMHPLPEKRCTVHEVFKYISDPWLGKCTDPFQSAVQDALRDPRDTRPRGKSLLRAAEKKVKKALRSHLCYGGGNGHKSRRKRVTFSLTPDEDEPYHLADPGTPRSETSDSSYDSISPYDLTPPYHLTSPYDINPYDDTPPIPPLAPYTFTPAPPFPLTPTPPYDPHPFDFPQKESDYPPKDNLPFDPYDLMLPF</sequence>
<dbReference type="PANTHER" id="PTHR24359:SF1">
    <property type="entry name" value="INHIBITOR OF NUCLEAR FACTOR KAPPA-B KINASE EPSILON SUBUNIT HOMOLOG 1-RELATED"/>
    <property type="match status" value="1"/>
</dbReference>
<dbReference type="SUPFAM" id="SSF56112">
    <property type="entry name" value="Protein kinase-like (PK-like)"/>
    <property type="match status" value="1"/>
</dbReference>
<dbReference type="GO" id="GO:0005524">
    <property type="term" value="F:ATP binding"/>
    <property type="evidence" value="ECO:0007669"/>
    <property type="project" value="InterPro"/>
</dbReference>
<feature type="region of interest" description="Disordered" evidence="1">
    <location>
        <begin position="354"/>
        <end position="452"/>
    </location>
</feature>
<dbReference type="PANTHER" id="PTHR24359">
    <property type="entry name" value="SERINE/THREONINE-PROTEIN KINASE SBK1"/>
    <property type="match status" value="1"/>
</dbReference>
<feature type="compositionally biased region" description="Pro residues" evidence="1">
    <location>
        <begin position="405"/>
        <end position="433"/>
    </location>
</feature>
<evidence type="ECO:0000313" key="3">
    <source>
        <dbReference type="EMBL" id="KAK4290296.1"/>
    </source>
</evidence>
<dbReference type="EMBL" id="JAWZYT010005531">
    <property type="protein sequence ID" value="KAK4290296.1"/>
    <property type="molecule type" value="Genomic_DNA"/>
</dbReference>
<dbReference type="Gene3D" id="1.10.510.10">
    <property type="entry name" value="Transferase(Phosphotransferase) domain 1"/>
    <property type="match status" value="1"/>
</dbReference>
<evidence type="ECO:0000256" key="1">
    <source>
        <dbReference type="SAM" id="MobiDB-lite"/>
    </source>
</evidence>
<dbReference type="GO" id="GO:0004674">
    <property type="term" value="F:protein serine/threonine kinase activity"/>
    <property type="evidence" value="ECO:0007669"/>
    <property type="project" value="TreeGrafter"/>
</dbReference>
<protein>
    <recommendedName>
        <fullName evidence="2">Protein kinase domain-containing protein</fullName>
    </recommendedName>
</protein>
<dbReference type="Pfam" id="PF00069">
    <property type="entry name" value="Pkinase"/>
    <property type="match status" value="1"/>
</dbReference>
<keyword evidence="4" id="KW-1185">Reference proteome</keyword>
<dbReference type="InterPro" id="IPR000719">
    <property type="entry name" value="Prot_kinase_dom"/>
</dbReference>
<organism evidence="3 4">
    <name type="scientific">Petrolisthes manimaculis</name>
    <dbReference type="NCBI Taxonomy" id="1843537"/>
    <lineage>
        <taxon>Eukaryota</taxon>
        <taxon>Metazoa</taxon>
        <taxon>Ecdysozoa</taxon>
        <taxon>Arthropoda</taxon>
        <taxon>Crustacea</taxon>
        <taxon>Multicrustacea</taxon>
        <taxon>Malacostraca</taxon>
        <taxon>Eumalacostraca</taxon>
        <taxon>Eucarida</taxon>
        <taxon>Decapoda</taxon>
        <taxon>Pleocyemata</taxon>
        <taxon>Anomura</taxon>
        <taxon>Galatheoidea</taxon>
        <taxon>Porcellanidae</taxon>
        <taxon>Petrolisthes</taxon>
    </lineage>
</organism>